<reference evidence="4" key="2">
    <citation type="journal article" date="2023" name="IMA Fungus">
        <title>Comparative genomic study of the Penicillium genus elucidates a diverse pangenome and 15 lateral gene transfer events.</title>
        <authorList>
            <person name="Petersen C."/>
            <person name="Sorensen T."/>
            <person name="Nielsen M.R."/>
            <person name="Sondergaard T.E."/>
            <person name="Sorensen J.L."/>
            <person name="Fitzpatrick D.A."/>
            <person name="Frisvad J.C."/>
            <person name="Nielsen K.L."/>
        </authorList>
    </citation>
    <scope>NUCLEOTIDE SEQUENCE</scope>
    <source>
        <strain evidence="4">IBT 17660</strain>
    </source>
</reference>
<dbReference type="Gene3D" id="1.20.120.1530">
    <property type="match status" value="1"/>
</dbReference>
<evidence type="ECO:0000313" key="4">
    <source>
        <dbReference type="EMBL" id="KAJ5480516.1"/>
    </source>
</evidence>
<reference evidence="4" key="1">
    <citation type="submission" date="2022-12" db="EMBL/GenBank/DDBJ databases">
        <authorList>
            <person name="Petersen C."/>
        </authorList>
    </citation>
    <scope>NUCLEOTIDE SEQUENCE</scope>
    <source>
        <strain evidence="4">IBT 17660</strain>
    </source>
</reference>
<sequence>MVRIFNDPRESATMLPSDLSPQALGFPLANEEINLEYLGFTAFKMAATASAVDDLFWGAAANLRANLPPSGDSILYPDAPEGQINLGLLQLPGKQSDAKAVFERELLALIRHVSLLQDGTLLDHASPLVPGIITPNHVHLNMMINKKDIDGDPEVVFTTDTDIVYLEKALEEQDKEIRLPRKLAANVLGKLIYHCFPSELDYIEEELLKAQEMNKAFRKALQGIGKIITQVANGDLSTKVPMHSLEMNSDIITFKITMNTMLDQLRVFGREVSRVAWETINTIVNQLRTFANEVNRVARDVGIKGVLIREIADVTTAVAKGDLTKKITANVNGEILDLKETINSMVCRLNQFAVEVCKVAREVGIDGTLGGQAVVTNVEGEWKVLTDNVNMMADNLTS</sequence>
<evidence type="ECO:0000313" key="5">
    <source>
        <dbReference type="Proteomes" id="UP001147760"/>
    </source>
</evidence>
<dbReference type="OrthoDB" id="4524685at2759"/>
<keyword evidence="2" id="KW-0902">Two-component regulatory system</keyword>
<dbReference type="EMBL" id="JAPWDO010000003">
    <property type="protein sequence ID" value="KAJ5480516.1"/>
    <property type="molecule type" value="Genomic_DNA"/>
</dbReference>
<evidence type="ECO:0000259" key="3">
    <source>
        <dbReference type="PROSITE" id="PS50885"/>
    </source>
</evidence>
<dbReference type="GO" id="GO:0016020">
    <property type="term" value="C:membrane"/>
    <property type="evidence" value="ECO:0007669"/>
    <property type="project" value="InterPro"/>
</dbReference>
<dbReference type="GO" id="GO:0000160">
    <property type="term" value="P:phosphorelay signal transduction system"/>
    <property type="evidence" value="ECO:0007669"/>
    <property type="project" value="UniProtKB-KW"/>
</dbReference>
<accession>A0A9X0BSE1</accession>
<dbReference type="PROSITE" id="PS50885">
    <property type="entry name" value="HAMP"/>
    <property type="match status" value="1"/>
</dbReference>
<dbReference type="AlphaFoldDB" id="A0A9X0BSE1"/>
<dbReference type="GO" id="GO:0071474">
    <property type="term" value="P:cellular hyperosmotic response"/>
    <property type="evidence" value="ECO:0007669"/>
    <property type="project" value="TreeGrafter"/>
</dbReference>
<evidence type="ECO:0000256" key="2">
    <source>
        <dbReference type="ARBA" id="ARBA00023012"/>
    </source>
</evidence>
<gene>
    <name evidence="4" type="ORF">N7530_006025</name>
</gene>
<dbReference type="PANTHER" id="PTHR45339:SF1">
    <property type="entry name" value="HYBRID SIGNAL TRANSDUCTION HISTIDINE KINASE J"/>
    <property type="match status" value="1"/>
</dbReference>
<dbReference type="PANTHER" id="PTHR45339">
    <property type="entry name" value="HYBRID SIGNAL TRANSDUCTION HISTIDINE KINASE J"/>
    <property type="match status" value="1"/>
</dbReference>
<comment type="caution">
    <text evidence="4">The sequence shown here is derived from an EMBL/GenBank/DDBJ whole genome shotgun (WGS) entry which is preliminary data.</text>
</comment>
<dbReference type="Proteomes" id="UP001147760">
    <property type="component" value="Unassembled WGS sequence"/>
</dbReference>
<name>A0A9X0BSE1_9EURO</name>
<proteinExistence type="predicted"/>
<organism evidence="4 5">
    <name type="scientific">Penicillium desertorum</name>
    <dbReference type="NCBI Taxonomy" id="1303715"/>
    <lineage>
        <taxon>Eukaryota</taxon>
        <taxon>Fungi</taxon>
        <taxon>Dikarya</taxon>
        <taxon>Ascomycota</taxon>
        <taxon>Pezizomycotina</taxon>
        <taxon>Eurotiomycetes</taxon>
        <taxon>Eurotiomycetidae</taxon>
        <taxon>Eurotiales</taxon>
        <taxon>Aspergillaceae</taxon>
        <taxon>Penicillium</taxon>
    </lineage>
</organism>
<dbReference type="InterPro" id="IPR003660">
    <property type="entry name" value="HAMP_dom"/>
</dbReference>
<feature type="domain" description="HAMP" evidence="3">
    <location>
        <begin position="308"/>
        <end position="354"/>
    </location>
</feature>
<evidence type="ECO:0000256" key="1">
    <source>
        <dbReference type="ARBA" id="ARBA00022553"/>
    </source>
</evidence>
<dbReference type="Pfam" id="PF00672">
    <property type="entry name" value="HAMP"/>
    <property type="match status" value="1"/>
</dbReference>
<protein>
    <recommendedName>
        <fullName evidence="3">HAMP domain-containing protein</fullName>
    </recommendedName>
</protein>
<keyword evidence="5" id="KW-1185">Reference proteome</keyword>
<dbReference type="CDD" id="cd06225">
    <property type="entry name" value="HAMP"/>
    <property type="match status" value="1"/>
</dbReference>
<dbReference type="GO" id="GO:0004673">
    <property type="term" value="F:protein histidine kinase activity"/>
    <property type="evidence" value="ECO:0007669"/>
    <property type="project" value="TreeGrafter"/>
</dbReference>
<dbReference type="SMART" id="SM00304">
    <property type="entry name" value="HAMP"/>
    <property type="match status" value="2"/>
</dbReference>
<keyword evidence="1" id="KW-0597">Phosphoprotein</keyword>